<evidence type="ECO:0000313" key="3">
    <source>
        <dbReference type="Proteomes" id="UP001218218"/>
    </source>
</evidence>
<dbReference type="Proteomes" id="UP001218218">
    <property type="component" value="Unassembled WGS sequence"/>
</dbReference>
<feature type="region of interest" description="Disordered" evidence="1">
    <location>
        <begin position="321"/>
        <end position="412"/>
    </location>
</feature>
<feature type="compositionally biased region" description="Basic and acidic residues" evidence="1">
    <location>
        <begin position="20"/>
        <end position="29"/>
    </location>
</feature>
<dbReference type="AlphaFoldDB" id="A0AAD7A9P4"/>
<feature type="region of interest" description="Disordered" evidence="1">
    <location>
        <begin position="13"/>
        <end position="39"/>
    </location>
</feature>
<feature type="compositionally biased region" description="Basic and acidic residues" evidence="1">
    <location>
        <begin position="387"/>
        <end position="396"/>
    </location>
</feature>
<feature type="compositionally biased region" description="Polar residues" evidence="1">
    <location>
        <begin position="353"/>
        <end position="369"/>
    </location>
</feature>
<feature type="compositionally biased region" description="Low complexity" evidence="1">
    <location>
        <begin position="324"/>
        <end position="335"/>
    </location>
</feature>
<dbReference type="EMBL" id="JARIHO010000012">
    <property type="protein sequence ID" value="KAJ7352697.1"/>
    <property type="molecule type" value="Genomic_DNA"/>
</dbReference>
<gene>
    <name evidence="2" type="ORF">DFH08DRAFT_805878</name>
</gene>
<sequence length="486" mass="52681">MSTFFRRFPVRKARTVPTTKRSDSERKSGQDIPQKKPPLIAPETVRTASNVLDFALRTLSTISSGIPLGGALSGIIEPLLEITGRIQQSSVNEQGLIQLATRIERITPIVTELAETNPNKSQAIVQDLLWELVLITRDLDAARSRGKLNQFFNSAHNASALEKHNMALATMIADSTLVTVNEVLRSLREIESSKLQESSSPEPPIVLGDVTGGFGGTGGTGRIGGEGGEGEGLQLEMDLYERYRVGNISGEYLHYQFPPAGAYMQQAGQAAPVGAESKSAGRGGRGRVRIYCFFNETTRFCGDAATLGSRDRVYIPDSGADLYPSRPSRPSQFRPHWLPVAPAPDYTPETTERVSSSVWQDADASQPTRKTAELHGDFDNSNSTRPELPERQDSAKGRTAFGGRPLSTEPHPEGGVAIDGGHEGMPMGKASATDKLIDKAQKKPEMHEKGELCESGGKSAAAGDARAPHDCEWMRVWIMSTSMHPM</sequence>
<protein>
    <submittedName>
        <fullName evidence="2">Uncharacterized protein</fullName>
    </submittedName>
</protein>
<organism evidence="2 3">
    <name type="scientific">Mycena albidolilacea</name>
    <dbReference type="NCBI Taxonomy" id="1033008"/>
    <lineage>
        <taxon>Eukaryota</taxon>
        <taxon>Fungi</taxon>
        <taxon>Dikarya</taxon>
        <taxon>Basidiomycota</taxon>
        <taxon>Agaricomycotina</taxon>
        <taxon>Agaricomycetes</taxon>
        <taxon>Agaricomycetidae</taxon>
        <taxon>Agaricales</taxon>
        <taxon>Marasmiineae</taxon>
        <taxon>Mycenaceae</taxon>
        <taxon>Mycena</taxon>
    </lineage>
</organism>
<proteinExistence type="predicted"/>
<accession>A0AAD7A9P4</accession>
<keyword evidence="3" id="KW-1185">Reference proteome</keyword>
<evidence type="ECO:0000313" key="2">
    <source>
        <dbReference type="EMBL" id="KAJ7352697.1"/>
    </source>
</evidence>
<comment type="caution">
    <text evidence="2">The sequence shown here is derived from an EMBL/GenBank/DDBJ whole genome shotgun (WGS) entry which is preliminary data.</text>
</comment>
<name>A0AAD7A9P4_9AGAR</name>
<reference evidence="2" key="1">
    <citation type="submission" date="2023-03" db="EMBL/GenBank/DDBJ databases">
        <title>Massive genome expansion in bonnet fungi (Mycena s.s.) driven by repeated elements and novel gene families across ecological guilds.</title>
        <authorList>
            <consortium name="Lawrence Berkeley National Laboratory"/>
            <person name="Harder C.B."/>
            <person name="Miyauchi S."/>
            <person name="Viragh M."/>
            <person name="Kuo A."/>
            <person name="Thoen E."/>
            <person name="Andreopoulos B."/>
            <person name="Lu D."/>
            <person name="Skrede I."/>
            <person name="Drula E."/>
            <person name="Henrissat B."/>
            <person name="Morin E."/>
            <person name="Kohler A."/>
            <person name="Barry K."/>
            <person name="LaButti K."/>
            <person name="Morin E."/>
            <person name="Salamov A."/>
            <person name="Lipzen A."/>
            <person name="Mereny Z."/>
            <person name="Hegedus B."/>
            <person name="Baldrian P."/>
            <person name="Stursova M."/>
            <person name="Weitz H."/>
            <person name="Taylor A."/>
            <person name="Grigoriev I.V."/>
            <person name="Nagy L.G."/>
            <person name="Martin F."/>
            <person name="Kauserud H."/>
        </authorList>
    </citation>
    <scope>NUCLEOTIDE SEQUENCE</scope>
    <source>
        <strain evidence="2">CBHHK002</strain>
    </source>
</reference>
<evidence type="ECO:0000256" key="1">
    <source>
        <dbReference type="SAM" id="MobiDB-lite"/>
    </source>
</evidence>